<proteinExistence type="predicted"/>
<organism evidence="1">
    <name type="scientific">marine sediment metagenome</name>
    <dbReference type="NCBI Taxonomy" id="412755"/>
    <lineage>
        <taxon>unclassified sequences</taxon>
        <taxon>metagenomes</taxon>
        <taxon>ecological metagenomes</taxon>
    </lineage>
</organism>
<sequence length="72" mass="8742">MIRTDTYGVYYSKTNERFSYSIVNLMFEQSLVHLLSDFMGIDVTYTDIQMYSKDNYRFEIFGKIFEYMRSNN</sequence>
<gene>
    <name evidence="1" type="ORF">LCGC14_0174430</name>
</gene>
<dbReference type="AlphaFoldDB" id="A0A0F9UV00"/>
<protein>
    <submittedName>
        <fullName evidence="1">Uncharacterized protein</fullName>
    </submittedName>
</protein>
<accession>A0A0F9UV00</accession>
<reference evidence="1" key="1">
    <citation type="journal article" date="2015" name="Nature">
        <title>Complex archaea that bridge the gap between prokaryotes and eukaryotes.</title>
        <authorList>
            <person name="Spang A."/>
            <person name="Saw J.H."/>
            <person name="Jorgensen S.L."/>
            <person name="Zaremba-Niedzwiedzka K."/>
            <person name="Martijn J."/>
            <person name="Lind A.E."/>
            <person name="van Eijk R."/>
            <person name="Schleper C."/>
            <person name="Guy L."/>
            <person name="Ettema T.J."/>
        </authorList>
    </citation>
    <scope>NUCLEOTIDE SEQUENCE</scope>
</reference>
<evidence type="ECO:0000313" key="1">
    <source>
        <dbReference type="EMBL" id="KKN95574.1"/>
    </source>
</evidence>
<name>A0A0F9UV00_9ZZZZ</name>
<dbReference type="EMBL" id="LAZR01000069">
    <property type="protein sequence ID" value="KKN95574.1"/>
    <property type="molecule type" value="Genomic_DNA"/>
</dbReference>
<comment type="caution">
    <text evidence="1">The sequence shown here is derived from an EMBL/GenBank/DDBJ whole genome shotgun (WGS) entry which is preliminary data.</text>
</comment>